<dbReference type="OrthoDB" id="9811390at2"/>
<dbReference type="RefSeq" id="WP_075442841.1">
    <property type="nucleotide sequence ID" value="NZ_FOQK01000008.1"/>
</dbReference>
<evidence type="ECO:0000313" key="2">
    <source>
        <dbReference type="EMBL" id="SFH91651.1"/>
    </source>
</evidence>
<organism evidence="2 3">
    <name type="scientific">Selenomonas ruminantium</name>
    <dbReference type="NCBI Taxonomy" id="971"/>
    <lineage>
        <taxon>Bacteria</taxon>
        <taxon>Bacillati</taxon>
        <taxon>Bacillota</taxon>
        <taxon>Negativicutes</taxon>
        <taxon>Selenomonadales</taxon>
        <taxon>Selenomonadaceae</taxon>
        <taxon>Selenomonas</taxon>
    </lineage>
</organism>
<dbReference type="Pfam" id="PF04025">
    <property type="entry name" value="RemA-like"/>
    <property type="match status" value="1"/>
</dbReference>
<reference evidence="2 3" key="1">
    <citation type="submission" date="2016-10" db="EMBL/GenBank/DDBJ databases">
        <authorList>
            <person name="de Groot N.N."/>
        </authorList>
    </citation>
    <scope>NUCLEOTIDE SEQUENCE [LARGE SCALE GENOMIC DNA]</scope>
    <source>
        <strain evidence="2 3">Z108</strain>
    </source>
</reference>
<dbReference type="Proteomes" id="UP000183639">
    <property type="component" value="Unassembled WGS sequence"/>
</dbReference>
<dbReference type="InterPro" id="IPR007169">
    <property type="entry name" value="RemA-like"/>
</dbReference>
<proteinExistence type="predicted"/>
<protein>
    <recommendedName>
        <fullName evidence="4">DUF370 domain-containing protein</fullName>
    </recommendedName>
</protein>
<dbReference type="NCBIfam" id="NF046065">
    <property type="entry name" value="MtxRegRemB"/>
    <property type="match status" value="1"/>
</dbReference>
<dbReference type="AlphaFoldDB" id="A0A1I3DYX5"/>
<feature type="compositionally biased region" description="Basic and acidic residues" evidence="1">
    <location>
        <begin position="94"/>
        <end position="112"/>
    </location>
</feature>
<sequence>MFLHLGNGVSVRTKDVIAIQSYALFQDGPGSALLAAGQADGKVINTLDLGSEGEGESIKSLILTTDKIYLSAISPLTLKRRSELAFHTIDTSDTTDRPDKTEMRDIAITDTE</sequence>
<accession>A0A1I3DYX5</accession>
<evidence type="ECO:0008006" key="4">
    <source>
        <dbReference type="Google" id="ProtNLM"/>
    </source>
</evidence>
<feature type="region of interest" description="Disordered" evidence="1">
    <location>
        <begin position="91"/>
        <end position="112"/>
    </location>
</feature>
<evidence type="ECO:0000313" key="3">
    <source>
        <dbReference type="Proteomes" id="UP000183639"/>
    </source>
</evidence>
<evidence type="ECO:0000256" key="1">
    <source>
        <dbReference type="SAM" id="MobiDB-lite"/>
    </source>
</evidence>
<dbReference type="EMBL" id="FOQK01000008">
    <property type="protein sequence ID" value="SFH91651.1"/>
    <property type="molecule type" value="Genomic_DNA"/>
</dbReference>
<gene>
    <name evidence="2" type="ORF">SAMN04487861_10856</name>
</gene>
<name>A0A1I3DYX5_SELRU</name>